<feature type="compositionally biased region" description="Basic residues" evidence="8">
    <location>
        <begin position="767"/>
        <end position="776"/>
    </location>
</feature>
<evidence type="ECO:0000256" key="6">
    <source>
        <dbReference type="ARBA" id="ARBA00023242"/>
    </source>
</evidence>
<keyword evidence="6 7" id="KW-0539">Nucleus</keyword>
<dbReference type="InterPro" id="IPR012920">
    <property type="entry name" value="rRNA_MeTfrase_SPB1-like_C"/>
</dbReference>
<evidence type="ECO:0000313" key="13">
    <source>
        <dbReference type="RefSeq" id="XP_017770014.1"/>
    </source>
</evidence>
<feature type="compositionally biased region" description="Acidic residues" evidence="8">
    <location>
        <begin position="459"/>
        <end position="473"/>
    </location>
</feature>
<dbReference type="HAMAP" id="MF_03163">
    <property type="entry name" value="RNA_methyltr_E_SPB1"/>
    <property type="match status" value="1"/>
</dbReference>
<dbReference type="Proteomes" id="UP000695000">
    <property type="component" value="Unplaced"/>
</dbReference>
<feature type="domain" description="Ribosomal RNA methyltransferase FtsJ" evidence="9">
    <location>
        <begin position="24"/>
        <end position="199"/>
    </location>
</feature>
<feature type="compositionally biased region" description="Basic and acidic residues" evidence="8">
    <location>
        <begin position="508"/>
        <end position="517"/>
    </location>
</feature>
<feature type="binding site" evidence="7">
    <location>
        <position position="58"/>
    </location>
    <ligand>
        <name>S-adenosyl-L-methionine</name>
        <dbReference type="ChEBI" id="CHEBI:59789"/>
    </ligand>
</feature>
<evidence type="ECO:0000259" key="10">
    <source>
        <dbReference type="Pfam" id="PF07780"/>
    </source>
</evidence>
<feature type="compositionally biased region" description="Acidic residues" evidence="8">
    <location>
        <begin position="481"/>
        <end position="490"/>
    </location>
</feature>
<feature type="compositionally biased region" description="Basic residues" evidence="8">
    <location>
        <begin position="802"/>
        <end position="814"/>
    </location>
</feature>
<organism evidence="12 13">
    <name type="scientific">Nicrophorus vespilloides</name>
    <name type="common">Boreal carrion beetle</name>
    <dbReference type="NCBI Taxonomy" id="110193"/>
    <lineage>
        <taxon>Eukaryota</taxon>
        <taxon>Metazoa</taxon>
        <taxon>Ecdysozoa</taxon>
        <taxon>Arthropoda</taxon>
        <taxon>Hexapoda</taxon>
        <taxon>Insecta</taxon>
        <taxon>Pterygota</taxon>
        <taxon>Neoptera</taxon>
        <taxon>Endopterygota</taxon>
        <taxon>Coleoptera</taxon>
        <taxon>Polyphaga</taxon>
        <taxon>Staphyliniformia</taxon>
        <taxon>Silphidae</taxon>
        <taxon>Nicrophorinae</taxon>
        <taxon>Nicrophorus</taxon>
    </lineage>
</organism>
<feature type="binding site" evidence="7">
    <location>
        <position position="56"/>
    </location>
    <ligand>
        <name>S-adenosyl-L-methionine</name>
        <dbReference type="ChEBI" id="CHEBI:59789"/>
    </ligand>
</feature>
<evidence type="ECO:0000256" key="4">
    <source>
        <dbReference type="ARBA" id="ARBA00022679"/>
    </source>
</evidence>
<dbReference type="InterPro" id="IPR028589">
    <property type="entry name" value="SPB1-like"/>
</dbReference>
<accession>A0ABM1M614</accession>
<feature type="region of interest" description="Disordered" evidence="8">
    <location>
        <begin position="327"/>
        <end position="350"/>
    </location>
</feature>
<comment type="function">
    <text evidence="7">Probable methyltransferase involved in the maturation of rRNA and in the biogenesis of ribosomal subunits.</text>
</comment>
<feature type="compositionally biased region" description="Low complexity" evidence="8">
    <location>
        <begin position="815"/>
        <end position="825"/>
    </location>
</feature>
<keyword evidence="2 7" id="KW-0698">rRNA processing</keyword>
<evidence type="ECO:0000256" key="3">
    <source>
        <dbReference type="ARBA" id="ARBA00022603"/>
    </source>
</evidence>
<dbReference type="InterPro" id="IPR029063">
    <property type="entry name" value="SAM-dependent_MTases_sf"/>
</dbReference>
<dbReference type="InterPro" id="IPR015507">
    <property type="entry name" value="rRNA-MeTfrase_E"/>
</dbReference>
<evidence type="ECO:0000256" key="8">
    <source>
        <dbReference type="SAM" id="MobiDB-lite"/>
    </source>
</evidence>
<comment type="subcellular location">
    <subcellularLocation>
        <location evidence="7">Nucleus</location>
        <location evidence="7">Nucleolus</location>
    </subcellularLocation>
</comment>
<dbReference type="InterPro" id="IPR050082">
    <property type="entry name" value="RNA_methyltr_RlmE"/>
</dbReference>
<feature type="compositionally biased region" description="Acidic residues" evidence="8">
    <location>
        <begin position="328"/>
        <end position="348"/>
    </location>
</feature>
<gene>
    <name evidence="13" type="primary">LOC108557838</name>
</gene>
<feature type="domain" description="Ribosomal RNA methyltransferase SPB1-like C-terminal" evidence="10">
    <location>
        <begin position="590"/>
        <end position="802"/>
    </location>
</feature>
<feature type="active site" description="Proton acceptor" evidence="7">
    <location>
        <position position="157"/>
    </location>
</feature>
<evidence type="ECO:0000256" key="1">
    <source>
        <dbReference type="ARBA" id="ARBA00022517"/>
    </source>
</evidence>
<feature type="binding site" evidence="7">
    <location>
        <position position="92"/>
    </location>
    <ligand>
        <name>S-adenosyl-L-methionine</name>
        <dbReference type="ChEBI" id="CHEBI:59789"/>
    </ligand>
</feature>
<evidence type="ECO:0000259" key="11">
    <source>
        <dbReference type="Pfam" id="PF11861"/>
    </source>
</evidence>
<feature type="region of interest" description="Disordered" evidence="8">
    <location>
        <begin position="767"/>
        <end position="825"/>
    </location>
</feature>
<feature type="binding site" evidence="7">
    <location>
        <position position="117"/>
    </location>
    <ligand>
        <name>S-adenosyl-L-methionine</name>
        <dbReference type="ChEBI" id="CHEBI:59789"/>
    </ligand>
</feature>
<keyword evidence="3 7" id="KW-0489">Methyltransferase</keyword>
<feature type="region of interest" description="Disordered" evidence="8">
    <location>
        <begin position="564"/>
        <end position="617"/>
    </location>
</feature>
<comment type="similarity">
    <text evidence="7">Belongs to the class I-like SAM-binding methyltransferase superfamily. RNA methyltransferase RlmE family. SPB1 subfamily.</text>
</comment>
<dbReference type="InterPro" id="IPR024576">
    <property type="entry name" value="rRNA_MeTfrase_Spb1_DUF3381"/>
</dbReference>
<proteinExistence type="inferred from homology"/>
<keyword evidence="7" id="KW-0175">Coiled coil</keyword>
<name>A0ABM1M614_NICVS</name>
<dbReference type="Pfam" id="PF11861">
    <property type="entry name" value="DUF3381"/>
    <property type="match status" value="1"/>
</dbReference>
<dbReference type="SUPFAM" id="SSF53335">
    <property type="entry name" value="S-adenosyl-L-methionine-dependent methyltransferases"/>
    <property type="match status" value="1"/>
</dbReference>
<dbReference type="Pfam" id="PF01728">
    <property type="entry name" value="FtsJ"/>
    <property type="match status" value="1"/>
</dbReference>
<feature type="region of interest" description="Disordered" evidence="8">
    <location>
        <begin position="440"/>
        <end position="517"/>
    </location>
</feature>
<keyword evidence="5 7" id="KW-0949">S-adenosyl-L-methionine</keyword>
<dbReference type="EC" id="2.1.1.-" evidence="7"/>
<feature type="compositionally biased region" description="Basic and acidic residues" evidence="8">
    <location>
        <begin position="564"/>
        <end position="575"/>
    </location>
</feature>
<evidence type="ECO:0000313" key="12">
    <source>
        <dbReference type="Proteomes" id="UP000695000"/>
    </source>
</evidence>
<protein>
    <recommendedName>
        <fullName evidence="7">Putative rRNA methyltransferase</fullName>
        <ecNumber evidence="7">2.1.1.-</ecNumber>
    </recommendedName>
    <alternativeName>
        <fullName evidence="7">2'-O-ribose RNA methyltransferase SPB1 homolog</fullName>
    </alternativeName>
</protein>
<feature type="compositionally biased region" description="Acidic residues" evidence="8">
    <location>
        <begin position="576"/>
        <end position="596"/>
    </location>
</feature>
<dbReference type="Pfam" id="PF07780">
    <property type="entry name" value="Spb1_C"/>
    <property type="match status" value="1"/>
</dbReference>
<evidence type="ECO:0000256" key="7">
    <source>
        <dbReference type="HAMAP-Rule" id="MF_03163"/>
    </source>
</evidence>
<dbReference type="InterPro" id="IPR002877">
    <property type="entry name" value="RNA_MeTrfase_FtsJ_dom"/>
</dbReference>
<evidence type="ECO:0000256" key="5">
    <source>
        <dbReference type="ARBA" id="ARBA00022691"/>
    </source>
</evidence>
<keyword evidence="12" id="KW-1185">Reference proteome</keyword>
<keyword evidence="1 7" id="KW-0690">Ribosome biogenesis</keyword>
<dbReference type="Gene3D" id="3.40.50.150">
    <property type="entry name" value="Vaccinia Virus protein VP39"/>
    <property type="match status" value="1"/>
</dbReference>
<keyword evidence="4 7" id="KW-0808">Transferase</keyword>
<dbReference type="PANTHER" id="PTHR10920:SF13">
    <property type="entry name" value="PRE-RRNA 2'-O-RIBOSE RNA METHYLTRANSFERASE FTSJ3"/>
    <property type="match status" value="1"/>
</dbReference>
<dbReference type="PANTHER" id="PTHR10920">
    <property type="entry name" value="RIBOSOMAL RNA METHYLTRANSFERASE"/>
    <property type="match status" value="1"/>
</dbReference>
<feature type="binding site" evidence="7">
    <location>
        <position position="76"/>
    </location>
    <ligand>
        <name>S-adenosyl-L-methionine</name>
        <dbReference type="ChEBI" id="CHEBI:59789"/>
    </ligand>
</feature>
<dbReference type="HAMAP" id="MF_01547">
    <property type="entry name" value="RNA_methyltr_E"/>
    <property type="match status" value="1"/>
</dbReference>
<dbReference type="RefSeq" id="XP_017770014.1">
    <property type="nucleotide sequence ID" value="XM_017914525.1"/>
</dbReference>
<comment type="catalytic activity">
    <reaction evidence="7">
        <text>a ribonucleotide in rRNA + S-adenosyl-L-methionine = a 2'-O-methylribonucleotide in rRNA + S-adenosyl-L-homocysteine + H(+)</text>
        <dbReference type="Rhea" id="RHEA:48628"/>
        <dbReference type="Rhea" id="RHEA-COMP:12164"/>
        <dbReference type="Rhea" id="RHEA-COMP:12165"/>
        <dbReference type="ChEBI" id="CHEBI:15378"/>
        <dbReference type="ChEBI" id="CHEBI:57856"/>
        <dbReference type="ChEBI" id="CHEBI:59789"/>
        <dbReference type="ChEBI" id="CHEBI:90675"/>
        <dbReference type="ChEBI" id="CHEBI:90676"/>
    </reaction>
</comment>
<evidence type="ECO:0000259" key="9">
    <source>
        <dbReference type="Pfam" id="PF01728"/>
    </source>
</evidence>
<reference evidence="13" key="1">
    <citation type="submission" date="2025-08" db="UniProtKB">
        <authorList>
            <consortium name="RefSeq"/>
        </authorList>
    </citation>
    <scope>IDENTIFICATION</scope>
    <source>
        <tissue evidence="13">Whole Larva</tissue>
    </source>
</reference>
<sequence>MPKKSKIGKQRKDKYYQLAKETGFRSRAAFKLIQLNRKFEFLQKSRVCIDLCAAPGGWMQVARQNMPVSSIVVGIDLFPIKPIQGCIGLVEDITTEKCRVALTKELQTWKADVVLNDGAPNVGKNWLFDAYQQACLTLSALKLATQFLKKGGWFVTKVFRSKDYQPLMWVFKQLFKKVHATKPQASRNESAEIFVVCQYYMAPDKLDPKFMDPKYVFEELDIEPKNKLNILHPEKTKKSKVEGYEDNNYTMTNKLPVSEFVKHPNGIGALEVATQIVFDDDRIANHKSTTNEIKECCKDIKVLGRKDLRQLLAWWKIMNAEFVKPEKEEEEVDEIEESAEEEEDEETQIDNHISELQDEEKKEMKRKKKKALKERKKLNEKLNLKMVLKGDEGPTMEGDEMFNLKMVKSSKDMEKLLDQDPNIVAKEEIDYVAQAKYERYQKGESHLDSSGLYYKDSDSELEMESGNEDDDEVIKEGLGFSDDDDDEKDDESPKKKKKQEKNPLITDLDNRNKEQKRISKAEMFFERDIFKNLISEKDEDADLDKLAELYKSKGMKVREEVKAKEIVKKEVSKDESDSDYSTDEDSSDSDESDYDFDQIKKKHSAKKQEEEKDGFEVVKSTPIKGKRKLTVEELALGTVLVNSKKAKRDMIDAAWNRYTFNDKNLPDWFVDDENKHMKKEANVPKELVDDYKKRLEEINVRPIKKVIEAKARKKRRTLKKLEKAKKKVEALIDNNDVDDREKAKQIKQLYKKAHRTTKEEVTYVVAKKHSAGKRVARPAGIKGPYKVVDPRMRKDSRNDRIRSKRSKKKTKGPKPKAAQSKNKKK</sequence>
<feature type="domain" description="DUF3381" evidence="11">
    <location>
        <begin position="235"/>
        <end position="381"/>
    </location>
</feature>
<dbReference type="GeneID" id="108557838"/>
<feature type="compositionally biased region" description="Basic and acidic residues" evidence="8">
    <location>
        <begin position="788"/>
        <end position="801"/>
    </location>
</feature>
<feature type="coiled-coil region" evidence="7">
    <location>
        <begin position="704"/>
        <end position="741"/>
    </location>
</feature>
<evidence type="ECO:0000256" key="2">
    <source>
        <dbReference type="ARBA" id="ARBA00022552"/>
    </source>
</evidence>
<feature type="compositionally biased region" description="Basic and acidic residues" evidence="8">
    <location>
        <begin position="606"/>
        <end position="616"/>
    </location>
</feature>